<dbReference type="Proteomes" id="UP001281761">
    <property type="component" value="Unassembled WGS sequence"/>
</dbReference>
<name>A0ABQ9YK57_9EUKA</name>
<reference evidence="4 5" key="1">
    <citation type="journal article" date="2022" name="bioRxiv">
        <title>Genomics of Preaxostyla Flagellates Illuminates Evolutionary Transitions and the Path Towards Mitochondrial Loss.</title>
        <authorList>
            <person name="Novak L.V.F."/>
            <person name="Treitli S.C."/>
            <person name="Pyrih J."/>
            <person name="Halakuc P."/>
            <person name="Pipaliya S.V."/>
            <person name="Vacek V."/>
            <person name="Brzon O."/>
            <person name="Soukal P."/>
            <person name="Eme L."/>
            <person name="Dacks J.B."/>
            <person name="Karnkowska A."/>
            <person name="Elias M."/>
            <person name="Hampl V."/>
        </authorList>
    </citation>
    <scope>NUCLEOTIDE SEQUENCE [LARGE SCALE GENOMIC DNA]</scope>
    <source>
        <strain evidence="4">NAU3</strain>
        <tissue evidence="4">Gut</tissue>
    </source>
</reference>
<protein>
    <submittedName>
        <fullName evidence="4">Nuclear protein localization protein 4 like protein</fullName>
    </submittedName>
</protein>
<proteinExistence type="predicted"/>
<accession>A0ABQ9YK57</accession>
<evidence type="ECO:0000259" key="2">
    <source>
        <dbReference type="Pfam" id="PF05021"/>
    </source>
</evidence>
<evidence type="ECO:0000256" key="1">
    <source>
        <dbReference type="SAM" id="MobiDB-lite"/>
    </source>
</evidence>
<sequence>MFRRKESKDPKKTPEPKKDTTTTSTSSAPPQKPQPTTTSSKTTGATTTVKTTAPSSSVKTSSPSTPSTKLVTGKTSSKSTSKPGTGTTTTLSKKTSSSMPTSTSTGSIVMTAPPPAKPIIVRIMTKDGVLRIEISPSKAVKDVINEISKRTQTPPDQISLRKQPTDQISISPELSLNKAGIQHGDLLIAHYQKTITAQTDINKILQAPESFEGHGQKEMILLDNDWGSDSSASELENKLPCTHPKTMKCPRCTKKDRYVELHRQCPNHPVWGSCTQCQAWRQSLMPRLKSQTKRKCKQFRISSAAGQAFSSFAITYGKQFKRIGFIFGRETEDKAVEAEWIYEPPQVSSEAGAGLLRSDEVELVERIAGCFGLKMLGWIFTHDWRDYVMSPYEEIQASKFQLKYGHRFTTLTMLVDEPPAEALEKAAVPKKDKDGKPIEVKPPTKGGMEAFQISMQLTRLVRRDIIKAEQDRPEVIQTTEPVLVEMRETGEVPIEFGLVTIPIVAFTSSFSSSFPVENRPIDPPTLPDLKSYLFNQKRKGFSFAESLRDLHLLIYLTQHFDKDVVFQIAQAAAIGSFAGCEGYEVMLRSLVGMD</sequence>
<comment type="caution">
    <text evidence="4">The sequence shown here is derived from an EMBL/GenBank/DDBJ whole genome shotgun (WGS) entry which is preliminary data.</text>
</comment>
<dbReference type="SUPFAM" id="SSF54236">
    <property type="entry name" value="Ubiquitin-like"/>
    <property type="match status" value="1"/>
</dbReference>
<organism evidence="4 5">
    <name type="scientific">Blattamonas nauphoetae</name>
    <dbReference type="NCBI Taxonomy" id="2049346"/>
    <lineage>
        <taxon>Eukaryota</taxon>
        <taxon>Metamonada</taxon>
        <taxon>Preaxostyla</taxon>
        <taxon>Oxymonadida</taxon>
        <taxon>Blattamonas</taxon>
    </lineage>
</organism>
<dbReference type="InterPro" id="IPR007717">
    <property type="entry name" value="NPL4_C"/>
</dbReference>
<evidence type="ECO:0000313" key="5">
    <source>
        <dbReference type="Proteomes" id="UP001281761"/>
    </source>
</evidence>
<dbReference type="PANTHER" id="PTHR12710">
    <property type="entry name" value="NUCLEAR PROTEIN LOCALIZATION 4"/>
    <property type="match status" value="1"/>
</dbReference>
<feature type="domain" description="Nuclear pore localisation protein Npl4 ubiquitin-like" evidence="3">
    <location>
        <begin position="119"/>
        <end position="187"/>
    </location>
</feature>
<feature type="compositionally biased region" description="Basic and acidic residues" evidence="1">
    <location>
        <begin position="1"/>
        <end position="20"/>
    </location>
</feature>
<dbReference type="Pfam" id="PF05021">
    <property type="entry name" value="NPL4"/>
    <property type="match status" value="1"/>
</dbReference>
<evidence type="ECO:0000313" key="4">
    <source>
        <dbReference type="EMBL" id="KAK2964141.1"/>
    </source>
</evidence>
<dbReference type="InterPro" id="IPR016563">
    <property type="entry name" value="Npl4"/>
</dbReference>
<feature type="region of interest" description="Disordered" evidence="1">
    <location>
        <begin position="1"/>
        <end position="113"/>
    </location>
</feature>
<gene>
    <name evidence="4" type="ORF">BLNAU_672</name>
</gene>
<dbReference type="Gene3D" id="3.10.20.90">
    <property type="entry name" value="Phosphatidylinositol 3-kinase Catalytic Subunit, Chain A, domain 1"/>
    <property type="match status" value="1"/>
</dbReference>
<evidence type="ECO:0000259" key="3">
    <source>
        <dbReference type="Pfam" id="PF11543"/>
    </source>
</evidence>
<feature type="domain" description="Nuclear pore localisation protein NPL4 C-terminal" evidence="2">
    <location>
        <begin position="322"/>
        <end position="382"/>
    </location>
</feature>
<dbReference type="Pfam" id="PF11543">
    <property type="entry name" value="UN_NPL4"/>
    <property type="match status" value="1"/>
</dbReference>
<dbReference type="InterPro" id="IPR024682">
    <property type="entry name" value="Npl4_Ub-like_dom"/>
</dbReference>
<dbReference type="PANTHER" id="PTHR12710:SF0">
    <property type="entry name" value="NUCLEAR PROTEIN LOCALIZATION PROTEIN 4 HOMOLOG"/>
    <property type="match status" value="1"/>
</dbReference>
<dbReference type="InterPro" id="IPR029071">
    <property type="entry name" value="Ubiquitin-like_domsf"/>
</dbReference>
<feature type="compositionally biased region" description="Low complexity" evidence="1">
    <location>
        <begin position="21"/>
        <end position="107"/>
    </location>
</feature>
<dbReference type="Gene3D" id="3.40.140.10">
    <property type="entry name" value="Cytidine Deaminase, domain 2"/>
    <property type="match status" value="1"/>
</dbReference>
<dbReference type="EMBL" id="JARBJD010000003">
    <property type="protein sequence ID" value="KAK2964141.1"/>
    <property type="molecule type" value="Genomic_DNA"/>
</dbReference>
<keyword evidence="5" id="KW-1185">Reference proteome</keyword>